<feature type="domain" description="GGDEF" evidence="5">
    <location>
        <begin position="469"/>
        <end position="594"/>
    </location>
</feature>
<feature type="chain" id="PRO_5003898586" description="diguanylate cyclase" evidence="4">
    <location>
        <begin position="21"/>
        <end position="594"/>
    </location>
</feature>
<feature type="signal peptide" evidence="4">
    <location>
        <begin position="1"/>
        <end position="20"/>
    </location>
</feature>
<dbReference type="GO" id="GO:1902201">
    <property type="term" value="P:negative regulation of bacterial-type flagellum-dependent cell motility"/>
    <property type="evidence" value="ECO:0007669"/>
    <property type="project" value="TreeGrafter"/>
</dbReference>
<keyword evidence="3" id="KW-0472">Membrane</keyword>
<protein>
    <recommendedName>
        <fullName evidence="1">diguanylate cyclase</fullName>
        <ecNumber evidence="1">2.7.7.65</ecNumber>
    </recommendedName>
</protein>
<feature type="transmembrane region" description="Helical" evidence="3">
    <location>
        <begin position="412"/>
        <end position="433"/>
    </location>
</feature>
<keyword evidence="3" id="KW-0812">Transmembrane</keyword>
<dbReference type="OrthoDB" id="6375994at2"/>
<dbReference type="SUPFAM" id="SSF55073">
    <property type="entry name" value="Nucleotide cyclase"/>
    <property type="match status" value="1"/>
</dbReference>
<keyword evidence="4" id="KW-0732">Signal</keyword>
<gene>
    <name evidence="6" type="ORF">GPLA_0992</name>
</gene>
<dbReference type="InterPro" id="IPR029787">
    <property type="entry name" value="Nucleotide_cyclase"/>
</dbReference>
<organism evidence="6 7">
    <name type="scientific">Paraglaciecola polaris LMG 21857</name>
    <dbReference type="NCBI Taxonomy" id="1129793"/>
    <lineage>
        <taxon>Bacteria</taxon>
        <taxon>Pseudomonadati</taxon>
        <taxon>Pseudomonadota</taxon>
        <taxon>Gammaproteobacteria</taxon>
        <taxon>Alteromonadales</taxon>
        <taxon>Alteromonadaceae</taxon>
        <taxon>Paraglaciecola</taxon>
    </lineage>
</organism>
<dbReference type="Gene3D" id="3.30.70.270">
    <property type="match status" value="1"/>
</dbReference>
<dbReference type="RefSeq" id="WP_007103712.1">
    <property type="nucleotide sequence ID" value="NZ_BAER01000024.1"/>
</dbReference>
<evidence type="ECO:0000259" key="5">
    <source>
        <dbReference type="PROSITE" id="PS50887"/>
    </source>
</evidence>
<evidence type="ECO:0000256" key="3">
    <source>
        <dbReference type="SAM" id="Phobius"/>
    </source>
</evidence>
<dbReference type="Proteomes" id="UP000006322">
    <property type="component" value="Unassembled WGS sequence"/>
</dbReference>
<keyword evidence="7" id="KW-1185">Reference proteome</keyword>
<dbReference type="GO" id="GO:0005886">
    <property type="term" value="C:plasma membrane"/>
    <property type="evidence" value="ECO:0007669"/>
    <property type="project" value="TreeGrafter"/>
</dbReference>
<dbReference type="SMART" id="SM00267">
    <property type="entry name" value="GGDEF"/>
    <property type="match status" value="1"/>
</dbReference>
<dbReference type="AlphaFoldDB" id="K6ZSU7"/>
<evidence type="ECO:0000256" key="4">
    <source>
        <dbReference type="SAM" id="SignalP"/>
    </source>
</evidence>
<evidence type="ECO:0000313" key="6">
    <source>
        <dbReference type="EMBL" id="GAC31908.1"/>
    </source>
</evidence>
<dbReference type="STRING" id="1129793.GPLA_0992"/>
<comment type="caution">
    <text evidence="6">The sequence shown here is derived from an EMBL/GenBank/DDBJ whole genome shotgun (WGS) entry which is preliminary data.</text>
</comment>
<dbReference type="NCBIfam" id="TIGR00254">
    <property type="entry name" value="GGDEF"/>
    <property type="match status" value="1"/>
</dbReference>
<evidence type="ECO:0000313" key="7">
    <source>
        <dbReference type="Proteomes" id="UP000006322"/>
    </source>
</evidence>
<dbReference type="GO" id="GO:0052621">
    <property type="term" value="F:diguanylate cyclase activity"/>
    <property type="evidence" value="ECO:0007669"/>
    <property type="project" value="UniProtKB-EC"/>
</dbReference>
<proteinExistence type="predicted"/>
<dbReference type="EMBL" id="BAER01000024">
    <property type="protein sequence ID" value="GAC31908.1"/>
    <property type="molecule type" value="Genomic_DNA"/>
</dbReference>
<dbReference type="PROSITE" id="PS50887">
    <property type="entry name" value="GGDEF"/>
    <property type="match status" value="1"/>
</dbReference>
<dbReference type="Pfam" id="PF00990">
    <property type="entry name" value="GGDEF"/>
    <property type="match status" value="1"/>
</dbReference>
<sequence>MKGLLAINVFFWLCTSYAYAEHSEEVEKFIIAAQAATYDCPKSDINSALDTYLASDEIIKGQQDRLRLIKSHSLICVGQYEQARDILNGLFNDNTIDKSSALYAGAVYQLGFILDVQENPQRCDYYAQAESLARDRYSDIYLSAQLGLITVCNQKTTDISVKLGKLYSLLEKFVELDDIAAVAHIHNNIGLLYGSIGQNELAAEQYLKSYYMGLEVYATNNQLATLISAISANMASGDVVAAKQNIEIFRRANLSVNTPLTNAWLHYAESRYYFRLEDYDHLRNSLLKLHFYLPKVSSDIIHRNAKLYGVALCIYDKDTQCVEDFLAEQEALSEPQHKKFLARRDYLWVMANAYFYTNNLESAEKIFDLYTRLANKQILDQQRSGRVLGVANLHSQITSLETELEQQAVQKYRSIVILSLGFILLLAGVYFLVVKRYIKSVSSDTLTGLFNERAVIGMMRRLPQAQNGRTNALALINISNVRDVQSKHGHIAGDRALQAVTYCLHKVTREEDVVGRVGSEQFVVCLRSIDEALAREFFERIQSALNDTQFIAAVGEQVLIESQMSIYLSVEGFSDIEEVLADMRDSLSDKDESK</sequence>
<comment type="catalytic activity">
    <reaction evidence="2">
        <text>2 GTP = 3',3'-c-di-GMP + 2 diphosphate</text>
        <dbReference type="Rhea" id="RHEA:24898"/>
        <dbReference type="ChEBI" id="CHEBI:33019"/>
        <dbReference type="ChEBI" id="CHEBI:37565"/>
        <dbReference type="ChEBI" id="CHEBI:58805"/>
        <dbReference type="EC" id="2.7.7.65"/>
    </reaction>
</comment>
<dbReference type="EC" id="2.7.7.65" evidence="1"/>
<dbReference type="InterPro" id="IPR043128">
    <property type="entry name" value="Rev_trsase/Diguanyl_cyclase"/>
</dbReference>
<evidence type="ECO:0000256" key="2">
    <source>
        <dbReference type="ARBA" id="ARBA00034247"/>
    </source>
</evidence>
<keyword evidence="3" id="KW-1133">Transmembrane helix</keyword>
<dbReference type="PANTHER" id="PTHR45138:SF9">
    <property type="entry name" value="DIGUANYLATE CYCLASE DGCM-RELATED"/>
    <property type="match status" value="1"/>
</dbReference>
<name>K6ZSU7_9ALTE</name>
<dbReference type="CDD" id="cd01949">
    <property type="entry name" value="GGDEF"/>
    <property type="match status" value="1"/>
</dbReference>
<accession>K6ZSU7</accession>
<reference evidence="7" key="1">
    <citation type="journal article" date="2014" name="Environ. Microbiol.">
        <title>Comparative genomics of the marine bacterial genus Glaciecola reveals the high degree of genomic diversity and genomic characteristic for cold adaptation.</title>
        <authorList>
            <person name="Qin Q.L."/>
            <person name="Xie B.B."/>
            <person name="Yu Y."/>
            <person name="Shu Y.L."/>
            <person name="Rong J.C."/>
            <person name="Zhang Y.J."/>
            <person name="Zhao D.L."/>
            <person name="Chen X.L."/>
            <person name="Zhang X.Y."/>
            <person name="Chen B."/>
            <person name="Zhou B.C."/>
            <person name="Zhang Y.Z."/>
        </authorList>
    </citation>
    <scope>NUCLEOTIDE SEQUENCE [LARGE SCALE GENOMIC DNA]</scope>
    <source>
        <strain evidence="7">LMG 21857</strain>
    </source>
</reference>
<dbReference type="PANTHER" id="PTHR45138">
    <property type="entry name" value="REGULATORY COMPONENTS OF SENSORY TRANSDUCTION SYSTEM"/>
    <property type="match status" value="1"/>
</dbReference>
<evidence type="ECO:0000256" key="1">
    <source>
        <dbReference type="ARBA" id="ARBA00012528"/>
    </source>
</evidence>
<dbReference type="InterPro" id="IPR050469">
    <property type="entry name" value="Diguanylate_Cyclase"/>
</dbReference>
<dbReference type="GO" id="GO:0043709">
    <property type="term" value="P:cell adhesion involved in single-species biofilm formation"/>
    <property type="evidence" value="ECO:0007669"/>
    <property type="project" value="TreeGrafter"/>
</dbReference>
<dbReference type="InterPro" id="IPR000160">
    <property type="entry name" value="GGDEF_dom"/>
</dbReference>